<reference evidence="2" key="1">
    <citation type="submission" date="2022-01" db="EMBL/GenBank/DDBJ databases">
        <authorList>
            <person name="Braso-Vives M."/>
        </authorList>
    </citation>
    <scope>NUCLEOTIDE SEQUENCE</scope>
</reference>
<sequence length="210" mass="22698">MVTTAERTTPPKTTVTAAVTFTTASESFKTTGQASKDNTVIIAAVAASVAAAVIVAGIVGLILWKKRFLHYNIMVMANPRDTSVTRPGFQHSLTRKLKSSSGFDHLEIIIPVTVGGVAIILMIIAMCCVYWMKRRMAARAEESHTTPKPVNAPSTVYVIETSSENPGPHVTMQSAACYTNENCNTVDPDGIELLYVKPTKIKEISIDNVD</sequence>
<keyword evidence="3" id="KW-1185">Reference proteome</keyword>
<evidence type="ECO:0000313" key="2">
    <source>
        <dbReference type="EMBL" id="CAH1249099.1"/>
    </source>
</evidence>
<organism evidence="2 3">
    <name type="scientific">Branchiostoma lanceolatum</name>
    <name type="common">Common lancelet</name>
    <name type="synonym">Amphioxus lanceolatum</name>
    <dbReference type="NCBI Taxonomy" id="7740"/>
    <lineage>
        <taxon>Eukaryota</taxon>
        <taxon>Metazoa</taxon>
        <taxon>Chordata</taxon>
        <taxon>Cephalochordata</taxon>
        <taxon>Leptocardii</taxon>
        <taxon>Amphioxiformes</taxon>
        <taxon>Branchiostomatidae</taxon>
        <taxon>Branchiostoma</taxon>
    </lineage>
</organism>
<accession>A0A8K0EDP4</accession>
<evidence type="ECO:0000313" key="3">
    <source>
        <dbReference type="Proteomes" id="UP000838412"/>
    </source>
</evidence>
<dbReference type="Proteomes" id="UP000838412">
    <property type="component" value="Chromosome 17"/>
</dbReference>
<evidence type="ECO:0000256" key="1">
    <source>
        <dbReference type="SAM" id="Phobius"/>
    </source>
</evidence>
<keyword evidence="1" id="KW-0812">Transmembrane</keyword>
<feature type="transmembrane region" description="Helical" evidence="1">
    <location>
        <begin position="39"/>
        <end position="64"/>
    </location>
</feature>
<dbReference type="EMBL" id="OV696702">
    <property type="protein sequence ID" value="CAH1249099.1"/>
    <property type="molecule type" value="Genomic_DNA"/>
</dbReference>
<proteinExistence type="predicted"/>
<name>A0A8K0EDP4_BRALA</name>
<keyword evidence="1" id="KW-1133">Transmembrane helix</keyword>
<protein>
    <submittedName>
        <fullName evidence="2">Hypp8515 protein</fullName>
    </submittedName>
</protein>
<keyword evidence="1" id="KW-0472">Membrane</keyword>
<dbReference type="AlphaFoldDB" id="A0A8K0EDP4"/>
<feature type="transmembrane region" description="Helical" evidence="1">
    <location>
        <begin position="108"/>
        <end position="132"/>
    </location>
</feature>
<gene>
    <name evidence="2" type="primary">Hypp8515</name>
    <name evidence="2" type="ORF">BLAG_LOCUS10311</name>
</gene>